<dbReference type="GO" id="GO:0046872">
    <property type="term" value="F:metal ion binding"/>
    <property type="evidence" value="ECO:0007669"/>
    <property type="project" value="UniProtKB-KW"/>
</dbReference>
<dbReference type="GO" id="GO:0007165">
    <property type="term" value="P:signal transduction"/>
    <property type="evidence" value="ECO:0007669"/>
    <property type="project" value="TreeGrafter"/>
</dbReference>
<feature type="binding site" evidence="2">
    <location>
        <position position="223"/>
    </location>
    <ligand>
        <name>Mg(2+)</name>
        <dbReference type="ChEBI" id="CHEBI:18420"/>
        <label>1</label>
        <note>catalytic</note>
    </ligand>
</feature>
<evidence type="ECO:0000313" key="3">
    <source>
        <dbReference type="EMBL" id="GGD18267.1"/>
    </source>
</evidence>
<dbReference type="PANTHER" id="PTHR20854:SF4">
    <property type="entry name" value="INOSITOL-1-MONOPHOSPHATASE-RELATED"/>
    <property type="match status" value="1"/>
</dbReference>
<evidence type="ECO:0000313" key="4">
    <source>
        <dbReference type="Proteomes" id="UP000613160"/>
    </source>
</evidence>
<dbReference type="RefSeq" id="WP_188850591.1">
    <property type="nucleotide sequence ID" value="NZ_BMJJ01000004.1"/>
</dbReference>
<dbReference type="GO" id="GO:0006020">
    <property type="term" value="P:inositol metabolic process"/>
    <property type="evidence" value="ECO:0007669"/>
    <property type="project" value="TreeGrafter"/>
</dbReference>
<gene>
    <name evidence="3" type="ORF">GCM10011335_21430</name>
</gene>
<dbReference type="Gene3D" id="3.30.540.10">
    <property type="entry name" value="Fructose-1,6-Bisphosphatase, subunit A, domain 1"/>
    <property type="match status" value="1"/>
</dbReference>
<protein>
    <submittedName>
        <fullName evidence="3">Inositol monophosphatase</fullName>
    </submittedName>
</protein>
<keyword evidence="2" id="KW-0479">Metal-binding</keyword>
<keyword evidence="2" id="KW-0460">Magnesium</keyword>
<feature type="binding site" evidence="2">
    <location>
        <position position="71"/>
    </location>
    <ligand>
        <name>Mg(2+)</name>
        <dbReference type="ChEBI" id="CHEBI:18420"/>
        <label>1</label>
        <note>catalytic</note>
    </ligand>
</feature>
<dbReference type="SUPFAM" id="SSF56655">
    <property type="entry name" value="Carbohydrate phosphatase"/>
    <property type="match status" value="1"/>
</dbReference>
<reference evidence="3" key="2">
    <citation type="submission" date="2020-09" db="EMBL/GenBank/DDBJ databases">
        <authorList>
            <person name="Sun Q."/>
            <person name="Zhou Y."/>
        </authorList>
    </citation>
    <scope>NUCLEOTIDE SEQUENCE</scope>
    <source>
        <strain evidence="3">CGMCC 1.15493</strain>
    </source>
</reference>
<dbReference type="PRINTS" id="PR00377">
    <property type="entry name" value="IMPHPHTASES"/>
</dbReference>
<feature type="binding site" evidence="2">
    <location>
        <position position="97"/>
    </location>
    <ligand>
        <name>Mg(2+)</name>
        <dbReference type="ChEBI" id="CHEBI:18420"/>
        <label>1</label>
        <note>catalytic</note>
    </ligand>
</feature>
<accession>A0A916XX85</accession>
<dbReference type="AlphaFoldDB" id="A0A916XX85"/>
<keyword evidence="4" id="KW-1185">Reference proteome</keyword>
<feature type="binding site" evidence="2">
    <location>
        <position position="94"/>
    </location>
    <ligand>
        <name>Mg(2+)</name>
        <dbReference type="ChEBI" id="CHEBI:18420"/>
        <label>1</label>
        <note>catalytic</note>
    </ligand>
</feature>
<dbReference type="EMBL" id="BMJJ01000004">
    <property type="protein sequence ID" value="GGD18267.1"/>
    <property type="molecule type" value="Genomic_DNA"/>
</dbReference>
<dbReference type="Gene3D" id="3.40.190.80">
    <property type="match status" value="1"/>
</dbReference>
<comment type="caution">
    <text evidence="3">The sequence shown here is derived from an EMBL/GenBank/DDBJ whole genome shotgun (WGS) entry which is preliminary data.</text>
</comment>
<evidence type="ECO:0000256" key="2">
    <source>
        <dbReference type="PIRSR" id="PIRSR600760-2"/>
    </source>
</evidence>
<dbReference type="Proteomes" id="UP000613160">
    <property type="component" value="Unassembled WGS sequence"/>
</dbReference>
<proteinExistence type="inferred from homology"/>
<evidence type="ECO:0000256" key="1">
    <source>
        <dbReference type="ARBA" id="ARBA00009759"/>
    </source>
</evidence>
<dbReference type="InterPro" id="IPR000760">
    <property type="entry name" value="Inositol_monophosphatase-like"/>
</dbReference>
<dbReference type="GO" id="GO:0008934">
    <property type="term" value="F:inositol monophosphate 1-phosphatase activity"/>
    <property type="evidence" value="ECO:0007669"/>
    <property type="project" value="TreeGrafter"/>
</dbReference>
<organism evidence="3 4">
    <name type="scientific">Aureimonas glaciei</name>
    <dbReference type="NCBI Taxonomy" id="1776957"/>
    <lineage>
        <taxon>Bacteria</taxon>
        <taxon>Pseudomonadati</taxon>
        <taxon>Pseudomonadota</taxon>
        <taxon>Alphaproteobacteria</taxon>
        <taxon>Hyphomicrobiales</taxon>
        <taxon>Aurantimonadaceae</taxon>
        <taxon>Aureimonas</taxon>
    </lineage>
</organism>
<dbReference type="Pfam" id="PF00459">
    <property type="entry name" value="Inositol_P"/>
    <property type="match status" value="1"/>
</dbReference>
<sequence length="274" mass="28812">MTQTFDIDRLGAILRAAALAEIMPRFRRLGAGDIRQKSSAIDLVTEADEAAERFIMAECAKAFPEATFVGEESVAADYGLIEKVGTDDLVIVVDPIDGTANFAAGAPVFAVMAAVVSKGETIAGLIYDPMGDDFVQAARGEGAVMKQADGTVTSLRVAAPVPLGDMVGVGSHSSLPASEKREFMARLSAVKVLGNYRCAGQEYRLAATGNLHFNLYQNLMPWDHLGGALILSEAGGYVRRLDGSAYRPGHTTGGLLCAADEASWQALHGAVYGG</sequence>
<comment type="similarity">
    <text evidence="1">Belongs to the inositol monophosphatase superfamily.</text>
</comment>
<comment type="cofactor">
    <cofactor evidence="2">
        <name>Mg(2+)</name>
        <dbReference type="ChEBI" id="CHEBI:18420"/>
    </cofactor>
</comment>
<dbReference type="PANTHER" id="PTHR20854">
    <property type="entry name" value="INOSITOL MONOPHOSPHATASE"/>
    <property type="match status" value="1"/>
</dbReference>
<feature type="binding site" evidence="2">
    <location>
        <position position="96"/>
    </location>
    <ligand>
        <name>Mg(2+)</name>
        <dbReference type="ChEBI" id="CHEBI:18420"/>
        <label>1</label>
        <note>catalytic</note>
    </ligand>
</feature>
<name>A0A916XX85_9HYPH</name>
<reference evidence="3" key="1">
    <citation type="journal article" date="2014" name="Int. J. Syst. Evol. Microbiol.">
        <title>Complete genome sequence of Corynebacterium casei LMG S-19264T (=DSM 44701T), isolated from a smear-ripened cheese.</title>
        <authorList>
            <consortium name="US DOE Joint Genome Institute (JGI-PGF)"/>
            <person name="Walter F."/>
            <person name="Albersmeier A."/>
            <person name="Kalinowski J."/>
            <person name="Ruckert C."/>
        </authorList>
    </citation>
    <scope>NUCLEOTIDE SEQUENCE</scope>
    <source>
        <strain evidence="3">CGMCC 1.15493</strain>
    </source>
</reference>